<feature type="non-terminal residue" evidence="1">
    <location>
        <position position="1"/>
    </location>
</feature>
<dbReference type="EMBL" id="CP045909">
    <property type="protein sequence ID" value="QQP32552.1"/>
    <property type="molecule type" value="Genomic_DNA"/>
</dbReference>
<organism evidence="1 2">
    <name type="scientific">Caligus rogercresseyi</name>
    <name type="common">Sea louse</name>
    <dbReference type="NCBI Taxonomy" id="217165"/>
    <lineage>
        <taxon>Eukaryota</taxon>
        <taxon>Metazoa</taxon>
        <taxon>Ecdysozoa</taxon>
        <taxon>Arthropoda</taxon>
        <taxon>Crustacea</taxon>
        <taxon>Multicrustacea</taxon>
        <taxon>Hexanauplia</taxon>
        <taxon>Copepoda</taxon>
        <taxon>Siphonostomatoida</taxon>
        <taxon>Caligidae</taxon>
        <taxon>Caligus</taxon>
    </lineage>
</organism>
<sequence>SRDPEIVNSDFTHRIGIFGHLDRDKRRFFMTYSYSFVFKYLPSLPPSPLFRI</sequence>
<protein>
    <submittedName>
        <fullName evidence="1">Uncharacterized protein</fullName>
    </submittedName>
</protein>
<name>A0A7T8GM97_CALRO</name>
<dbReference type="Proteomes" id="UP000595437">
    <property type="component" value="Chromosome 20"/>
</dbReference>
<evidence type="ECO:0000313" key="2">
    <source>
        <dbReference type="Proteomes" id="UP000595437"/>
    </source>
</evidence>
<reference evidence="2" key="1">
    <citation type="submission" date="2021-01" db="EMBL/GenBank/DDBJ databases">
        <title>Caligus Genome Assembly.</title>
        <authorList>
            <person name="Gallardo-Escarate C."/>
        </authorList>
    </citation>
    <scope>NUCLEOTIDE SEQUENCE [LARGE SCALE GENOMIC DNA]</scope>
</reference>
<accession>A0A7T8GM97</accession>
<evidence type="ECO:0000313" key="1">
    <source>
        <dbReference type="EMBL" id="QQP32552.1"/>
    </source>
</evidence>
<proteinExistence type="predicted"/>
<keyword evidence="2" id="KW-1185">Reference proteome</keyword>
<gene>
    <name evidence="1" type="ORF">FKW44_024896</name>
</gene>
<feature type="non-terminal residue" evidence="1">
    <location>
        <position position="52"/>
    </location>
</feature>
<dbReference type="AlphaFoldDB" id="A0A7T8GM97"/>